<feature type="transmembrane region" description="Helical" evidence="8">
    <location>
        <begin position="301"/>
        <end position="321"/>
    </location>
</feature>
<keyword evidence="4 8" id="KW-1133">Transmembrane helix</keyword>
<organism evidence="9 10">
    <name type="scientific">Drosophila mojavensis</name>
    <name type="common">Fruit fly</name>
    <dbReference type="NCBI Taxonomy" id="7230"/>
    <lineage>
        <taxon>Eukaryota</taxon>
        <taxon>Metazoa</taxon>
        <taxon>Ecdysozoa</taxon>
        <taxon>Arthropoda</taxon>
        <taxon>Hexapoda</taxon>
        <taxon>Insecta</taxon>
        <taxon>Pterygota</taxon>
        <taxon>Neoptera</taxon>
        <taxon>Endopterygota</taxon>
        <taxon>Diptera</taxon>
        <taxon>Brachycera</taxon>
        <taxon>Muscomorpha</taxon>
        <taxon>Ephydroidea</taxon>
        <taxon>Drosophilidae</taxon>
        <taxon>Drosophila</taxon>
    </lineage>
</organism>
<dbReference type="PANTHER" id="PTHR42643">
    <property type="entry name" value="IONOTROPIC RECEPTOR 20A-RELATED"/>
    <property type="match status" value="1"/>
</dbReference>
<keyword evidence="3 8" id="KW-0812">Transmembrane</keyword>
<gene>
    <name evidence="9" type="primary">Dmoj\GI13840</name>
    <name evidence="9" type="ORF">Dmoj_GI13840</name>
</gene>
<reference evidence="9 10" key="1">
    <citation type="journal article" date="2007" name="Nature">
        <title>Evolution of genes and genomes on the Drosophila phylogeny.</title>
        <authorList>
            <consortium name="Drosophila 12 Genomes Consortium"/>
            <person name="Clark A.G."/>
            <person name="Eisen M.B."/>
            <person name="Smith D.R."/>
            <person name="Bergman C.M."/>
            <person name="Oliver B."/>
            <person name="Markow T.A."/>
            <person name="Kaufman T.C."/>
            <person name="Kellis M."/>
            <person name="Gelbart W."/>
            <person name="Iyer V.N."/>
            <person name="Pollard D.A."/>
            <person name="Sackton T.B."/>
            <person name="Larracuente A.M."/>
            <person name="Singh N.D."/>
            <person name="Abad J.P."/>
            <person name="Abt D.N."/>
            <person name="Adryan B."/>
            <person name="Aguade M."/>
            <person name="Akashi H."/>
            <person name="Anderson W.W."/>
            <person name="Aquadro C.F."/>
            <person name="Ardell D.H."/>
            <person name="Arguello R."/>
            <person name="Artieri C.G."/>
            <person name="Barbash D.A."/>
            <person name="Barker D."/>
            <person name="Barsanti P."/>
            <person name="Batterham P."/>
            <person name="Batzoglou S."/>
            <person name="Begun D."/>
            <person name="Bhutkar A."/>
            <person name="Blanco E."/>
            <person name="Bosak S.A."/>
            <person name="Bradley R.K."/>
            <person name="Brand A.D."/>
            <person name="Brent M.R."/>
            <person name="Brooks A.N."/>
            <person name="Brown R.H."/>
            <person name="Butlin R.K."/>
            <person name="Caggese C."/>
            <person name="Calvi B.R."/>
            <person name="Bernardo de Carvalho A."/>
            <person name="Caspi A."/>
            <person name="Castrezana S."/>
            <person name="Celniker S.E."/>
            <person name="Chang J.L."/>
            <person name="Chapple C."/>
            <person name="Chatterji S."/>
            <person name="Chinwalla A."/>
            <person name="Civetta A."/>
            <person name="Clifton S.W."/>
            <person name="Comeron J.M."/>
            <person name="Costello J.C."/>
            <person name="Coyne J.A."/>
            <person name="Daub J."/>
            <person name="David R.G."/>
            <person name="Delcher A.L."/>
            <person name="Delehaunty K."/>
            <person name="Do C.B."/>
            <person name="Ebling H."/>
            <person name="Edwards K."/>
            <person name="Eickbush T."/>
            <person name="Evans J.D."/>
            <person name="Filipski A."/>
            <person name="Findeiss S."/>
            <person name="Freyhult E."/>
            <person name="Fulton L."/>
            <person name="Fulton R."/>
            <person name="Garcia A.C."/>
            <person name="Gardiner A."/>
            <person name="Garfield D.A."/>
            <person name="Garvin B.E."/>
            <person name="Gibson G."/>
            <person name="Gilbert D."/>
            <person name="Gnerre S."/>
            <person name="Godfrey J."/>
            <person name="Good R."/>
            <person name="Gotea V."/>
            <person name="Gravely B."/>
            <person name="Greenberg A.J."/>
            <person name="Griffiths-Jones S."/>
            <person name="Gross S."/>
            <person name="Guigo R."/>
            <person name="Gustafson E.A."/>
            <person name="Haerty W."/>
            <person name="Hahn M.W."/>
            <person name="Halligan D.L."/>
            <person name="Halpern A.L."/>
            <person name="Halter G.M."/>
            <person name="Han M.V."/>
            <person name="Heger A."/>
            <person name="Hillier L."/>
            <person name="Hinrichs A.S."/>
            <person name="Holmes I."/>
            <person name="Hoskins R.A."/>
            <person name="Hubisz M.J."/>
            <person name="Hultmark D."/>
            <person name="Huntley M.A."/>
            <person name="Jaffe D.B."/>
            <person name="Jagadeeshan S."/>
            <person name="Jeck W.R."/>
            <person name="Johnson J."/>
            <person name="Jones C.D."/>
            <person name="Jordan W.C."/>
            <person name="Karpen G.H."/>
            <person name="Kataoka E."/>
            <person name="Keightley P.D."/>
            <person name="Kheradpour P."/>
            <person name="Kirkness E.F."/>
            <person name="Koerich L.B."/>
            <person name="Kristiansen K."/>
            <person name="Kudrna D."/>
            <person name="Kulathinal R.J."/>
            <person name="Kumar S."/>
            <person name="Kwok R."/>
            <person name="Lander E."/>
            <person name="Langley C.H."/>
            <person name="Lapoint R."/>
            <person name="Lazzaro B.P."/>
            <person name="Lee S.J."/>
            <person name="Levesque L."/>
            <person name="Li R."/>
            <person name="Lin C.F."/>
            <person name="Lin M.F."/>
            <person name="Lindblad-Toh K."/>
            <person name="Llopart A."/>
            <person name="Long M."/>
            <person name="Low L."/>
            <person name="Lozovsky E."/>
            <person name="Lu J."/>
            <person name="Luo M."/>
            <person name="Machado C.A."/>
            <person name="Makalowski W."/>
            <person name="Marzo M."/>
            <person name="Matsuda M."/>
            <person name="Matzkin L."/>
            <person name="McAllister B."/>
            <person name="McBride C.S."/>
            <person name="McKernan B."/>
            <person name="McKernan K."/>
            <person name="Mendez-Lago M."/>
            <person name="Minx P."/>
            <person name="Mollenhauer M.U."/>
            <person name="Montooth K."/>
            <person name="Mount S.M."/>
            <person name="Mu X."/>
            <person name="Myers E."/>
            <person name="Negre B."/>
            <person name="Newfeld S."/>
            <person name="Nielsen R."/>
            <person name="Noor M.A."/>
            <person name="O'Grady P."/>
            <person name="Pachter L."/>
            <person name="Papaceit M."/>
            <person name="Parisi M.J."/>
            <person name="Parisi M."/>
            <person name="Parts L."/>
            <person name="Pedersen J.S."/>
            <person name="Pesole G."/>
            <person name="Phillippy A.M."/>
            <person name="Ponting C.P."/>
            <person name="Pop M."/>
            <person name="Porcelli D."/>
            <person name="Powell J.R."/>
            <person name="Prohaska S."/>
            <person name="Pruitt K."/>
            <person name="Puig M."/>
            <person name="Quesneville H."/>
            <person name="Ram K.R."/>
            <person name="Rand D."/>
            <person name="Rasmussen M.D."/>
            <person name="Reed L.K."/>
            <person name="Reenan R."/>
            <person name="Reily A."/>
            <person name="Remington K.A."/>
            <person name="Rieger T.T."/>
            <person name="Ritchie M.G."/>
            <person name="Robin C."/>
            <person name="Rogers Y.H."/>
            <person name="Rohde C."/>
            <person name="Rozas J."/>
            <person name="Rubenfield M.J."/>
            <person name="Ruiz A."/>
            <person name="Russo S."/>
            <person name="Salzberg S.L."/>
            <person name="Sanchez-Gracia A."/>
            <person name="Saranga D.J."/>
            <person name="Sato H."/>
            <person name="Schaeffer S.W."/>
            <person name="Schatz M.C."/>
            <person name="Schlenke T."/>
            <person name="Schwartz R."/>
            <person name="Segarra C."/>
            <person name="Singh R.S."/>
            <person name="Sirot L."/>
            <person name="Sirota M."/>
            <person name="Sisneros N.B."/>
            <person name="Smith C.D."/>
            <person name="Smith T.F."/>
            <person name="Spieth J."/>
            <person name="Stage D.E."/>
            <person name="Stark A."/>
            <person name="Stephan W."/>
            <person name="Strausberg R.L."/>
            <person name="Strempel S."/>
            <person name="Sturgill D."/>
            <person name="Sutton G."/>
            <person name="Sutton G.G."/>
            <person name="Tao W."/>
            <person name="Teichmann S."/>
            <person name="Tobari Y.N."/>
            <person name="Tomimura Y."/>
            <person name="Tsolas J.M."/>
            <person name="Valente V.L."/>
            <person name="Venter E."/>
            <person name="Venter J.C."/>
            <person name="Vicario S."/>
            <person name="Vieira F.G."/>
            <person name="Vilella A.J."/>
            <person name="Villasante A."/>
            <person name="Walenz B."/>
            <person name="Wang J."/>
            <person name="Wasserman M."/>
            <person name="Watts T."/>
            <person name="Wilson D."/>
            <person name="Wilson R.K."/>
            <person name="Wing R.A."/>
            <person name="Wolfner M.F."/>
            <person name="Wong A."/>
            <person name="Wong G.K."/>
            <person name="Wu C.I."/>
            <person name="Wu G."/>
            <person name="Yamamoto D."/>
            <person name="Yang H.P."/>
            <person name="Yang S.P."/>
            <person name="Yorke J.A."/>
            <person name="Yoshida K."/>
            <person name="Zdobnov E."/>
            <person name="Zhang P."/>
            <person name="Zhang Y."/>
            <person name="Zimin A.V."/>
            <person name="Baldwin J."/>
            <person name="Abdouelleil A."/>
            <person name="Abdulkadir J."/>
            <person name="Abebe A."/>
            <person name="Abera B."/>
            <person name="Abreu J."/>
            <person name="Acer S.C."/>
            <person name="Aftuck L."/>
            <person name="Alexander A."/>
            <person name="An P."/>
            <person name="Anderson E."/>
            <person name="Anderson S."/>
            <person name="Arachi H."/>
            <person name="Azer M."/>
            <person name="Bachantsang P."/>
            <person name="Barry A."/>
            <person name="Bayul T."/>
            <person name="Berlin A."/>
            <person name="Bessette D."/>
            <person name="Bloom T."/>
            <person name="Blye J."/>
            <person name="Boguslavskiy L."/>
            <person name="Bonnet C."/>
            <person name="Boukhgalter B."/>
            <person name="Bourzgui I."/>
            <person name="Brown A."/>
            <person name="Cahill P."/>
            <person name="Channer S."/>
            <person name="Cheshatsang Y."/>
            <person name="Chuda L."/>
            <person name="Citroen M."/>
            <person name="Collymore A."/>
            <person name="Cooke P."/>
            <person name="Costello M."/>
            <person name="D'Aco K."/>
            <person name="Daza R."/>
            <person name="De Haan G."/>
            <person name="DeGray S."/>
            <person name="DeMaso C."/>
            <person name="Dhargay N."/>
            <person name="Dooley K."/>
            <person name="Dooley E."/>
            <person name="Doricent M."/>
            <person name="Dorje P."/>
            <person name="Dorjee K."/>
            <person name="Dupes A."/>
            <person name="Elong R."/>
            <person name="Falk J."/>
            <person name="Farina A."/>
            <person name="Faro S."/>
            <person name="Ferguson D."/>
            <person name="Fisher S."/>
            <person name="Foley C.D."/>
            <person name="Franke A."/>
            <person name="Friedrich D."/>
            <person name="Gadbois L."/>
            <person name="Gearin G."/>
            <person name="Gearin C.R."/>
            <person name="Giannoukos G."/>
            <person name="Goode T."/>
            <person name="Graham J."/>
            <person name="Grandbois E."/>
            <person name="Grewal S."/>
            <person name="Gyaltsen K."/>
            <person name="Hafez N."/>
            <person name="Hagos B."/>
            <person name="Hall J."/>
            <person name="Henson C."/>
            <person name="Hollinger A."/>
            <person name="Honan T."/>
            <person name="Huard M.D."/>
            <person name="Hughes L."/>
            <person name="Hurhula B."/>
            <person name="Husby M.E."/>
            <person name="Kamat A."/>
            <person name="Kanga B."/>
            <person name="Kashin S."/>
            <person name="Khazanovich D."/>
            <person name="Kisner P."/>
            <person name="Lance K."/>
            <person name="Lara M."/>
            <person name="Lee W."/>
            <person name="Lennon N."/>
            <person name="Letendre F."/>
            <person name="LeVine R."/>
            <person name="Lipovsky A."/>
            <person name="Liu X."/>
            <person name="Liu J."/>
            <person name="Liu S."/>
            <person name="Lokyitsang T."/>
            <person name="Lokyitsang Y."/>
            <person name="Lubonja R."/>
            <person name="Lui A."/>
            <person name="MacDonald P."/>
            <person name="Magnisalis V."/>
            <person name="Maru K."/>
            <person name="Matthews C."/>
            <person name="McCusker W."/>
            <person name="McDonough S."/>
            <person name="Mehta T."/>
            <person name="Meldrim J."/>
            <person name="Meneus L."/>
            <person name="Mihai O."/>
            <person name="Mihalev A."/>
            <person name="Mihova T."/>
            <person name="Mittelman R."/>
            <person name="Mlenga V."/>
            <person name="Montmayeur A."/>
            <person name="Mulrain L."/>
            <person name="Navidi A."/>
            <person name="Naylor J."/>
            <person name="Negash T."/>
            <person name="Nguyen T."/>
            <person name="Nguyen N."/>
            <person name="Nicol R."/>
            <person name="Norbu C."/>
            <person name="Norbu N."/>
            <person name="Novod N."/>
            <person name="O'Neill B."/>
            <person name="Osman S."/>
            <person name="Markiewicz E."/>
            <person name="Oyono O.L."/>
            <person name="Patti C."/>
            <person name="Phunkhang P."/>
            <person name="Pierre F."/>
            <person name="Priest M."/>
            <person name="Raghuraman S."/>
            <person name="Rege F."/>
            <person name="Reyes R."/>
            <person name="Rise C."/>
            <person name="Rogov P."/>
            <person name="Ross K."/>
            <person name="Ryan E."/>
            <person name="Settipalli S."/>
            <person name="Shea T."/>
            <person name="Sherpa N."/>
            <person name="Shi L."/>
            <person name="Shih D."/>
            <person name="Sparrow T."/>
            <person name="Spaulding J."/>
            <person name="Stalker J."/>
            <person name="Stange-Thomann N."/>
            <person name="Stavropoulos S."/>
            <person name="Stone C."/>
            <person name="Strader C."/>
            <person name="Tesfaye S."/>
            <person name="Thomson T."/>
            <person name="Thoulutsang Y."/>
            <person name="Thoulutsang D."/>
            <person name="Topham K."/>
            <person name="Topping I."/>
            <person name="Tsamla T."/>
            <person name="Vassiliev H."/>
            <person name="Vo A."/>
            <person name="Wangchuk T."/>
            <person name="Wangdi T."/>
            <person name="Weiand M."/>
            <person name="Wilkinson J."/>
            <person name="Wilson A."/>
            <person name="Yadav S."/>
            <person name="Young G."/>
            <person name="Yu Q."/>
            <person name="Zembek L."/>
            <person name="Zhong D."/>
            <person name="Zimmer A."/>
            <person name="Zwirko Z."/>
            <person name="Jaffe D.B."/>
            <person name="Alvarez P."/>
            <person name="Brockman W."/>
            <person name="Butler J."/>
            <person name="Chin C."/>
            <person name="Gnerre S."/>
            <person name="Grabherr M."/>
            <person name="Kleber M."/>
            <person name="Mauceli E."/>
            <person name="MacCallum I."/>
        </authorList>
    </citation>
    <scope>NUCLEOTIDE SEQUENCE [LARGE SCALE GENOMIC DNA]</scope>
    <source>
        <strain evidence="10">Tucson 15081-1352.22</strain>
    </source>
</reference>
<dbReference type="OrthoDB" id="7912094at2759"/>
<dbReference type="AlphaFoldDB" id="B4KVZ0"/>
<evidence type="ECO:0000313" key="9">
    <source>
        <dbReference type="EMBL" id="EDW19541.1"/>
    </source>
</evidence>
<evidence type="ECO:0000256" key="7">
    <source>
        <dbReference type="ARBA" id="ARBA00023180"/>
    </source>
</evidence>
<evidence type="ECO:0000256" key="4">
    <source>
        <dbReference type="ARBA" id="ARBA00022989"/>
    </source>
</evidence>
<keyword evidence="6" id="KW-0675">Receptor</keyword>
<dbReference type="GO" id="GO:0005886">
    <property type="term" value="C:plasma membrane"/>
    <property type="evidence" value="ECO:0007669"/>
    <property type="project" value="UniProtKB-SubCell"/>
</dbReference>
<evidence type="ECO:0000256" key="1">
    <source>
        <dbReference type="ARBA" id="ARBA00004651"/>
    </source>
</evidence>
<dbReference type="FunCoup" id="B4KVZ0">
    <property type="interactions" value="3"/>
</dbReference>
<dbReference type="PANTHER" id="PTHR42643:SF39">
    <property type="entry name" value="IONOTROPIC RECEPTOR 56A-RELATED"/>
    <property type="match status" value="1"/>
</dbReference>
<sequence length="571" mass="66374">MVSQAYRAPMDLLYLNTLQNLSLVPGRFVSQCIDQLNALYNIELNVYVEFGNRSVFDDLLPAREQFLPTLRVSNATLQLVLSGNYSERALTIIFLEDAHTDSMVSYLTSWLWRAQQLQVFIVYPGATPGKLFQLFSHCWRQGMVHILVALPHTQELRSYMPYPKLRLLVMQNTLQYFHRTRGLLWDFHGFPITCGILPSSAPRAFLFKDQHNRTVYAGYMLRMVLDFIQHYKGSIRTHMMDSLREANEALSTRLVDFLPYLLAETPNFTSSVVLWHENSYLMAPSARLLPRYMYLLKPYTWHTWMTCLGMLSYCSGALFLLSQGRVTLSDAFLQILRLLLFLSPGRDLAAPPRPRRLLVYVMMIIAGLMLTNLYLAKLSSNLAAGLYEKQLNSFDDLEGTDYKLPQEEVEYKFLINLPDLHPQLAKRLVVTPEQLVDRYRLELNVSMLHNGFADSIEFALYQQKFLRVPLFHKLPQIIYQQPFFMPAAYGRPYLKIFNWYLRRMFEGGILLKMKSDGFTNGIQSGRLRFVNHAKYQEVHSNDLEYYYAAAALWLIGILLASLCFIVERWRS</sequence>
<evidence type="ECO:0000256" key="6">
    <source>
        <dbReference type="ARBA" id="ARBA00023170"/>
    </source>
</evidence>
<evidence type="ECO:0000313" key="10">
    <source>
        <dbReference type="Proteomes" id="UP000009192"/>
    </source>
</evidence>
<evidence type="ECO:0008006" key="11">
    <source>
        <dbReference type="Google" id="ProtNLM"/>
    </source>
</evidence>
<dbReference type="eggNOG" id="ENOG502T8ZB">
    <property type="taxonomic scope" value="Eukaryota"/>
</dbReference>
<dbReference type="KEGG" id="dmo:Dmoj_GI13840"/>
<evidence type="ECO:0000256" key="8">
    <source>
        <dbReference type="SAM" id="Phobius"/>
    </source>
</evidence>
<feature type="transmembrane region" description="Helical" evidence="8">
    <location>
        <begin position="357"/>
        <end position="376"/>
    </location>
</feature>
<evidence type="ECO:0000256" key="2">
    <source>
        <dbReference type="ARBA" id="ARBA00022475"/>
    </source>
</evidence>
<dbReference type="Proteomes" id="UP000009192">
    <property type="component" value="Unassembled WGS sequence"/>
</dbReference>
<evidence type="ECO:0000256" key="5">
    <source>
        <dbReference type="ARBA" id="ARBA00023136"/>
    </source>
</evidence>
<protein>
    <recommendedName>
        <fullName evidence="11">Ionotropic glutamate receptor C-terminal domain-containing protein</fullName>
    </recommendedName>
</protein>
<evidence type="ECO:0000256" key="3">
    <source>
        <dbReference type="ARBA" id="ARBA00022692"/>
    </source>
</evidence>
<name>B4KVZ0_DROMO</name>
<proteinExistence type="predicted"/>
<keyword evidence="7" id="KW-0325">Glycoprotein</keyword>
<feature type="transmembrane region" description="Helical" evidence="8">
    <location>
        <begin position="545"/>
        <end position="566"/>
    </location>
</feature>
<dbReference type="InterPro" id="IPR052192">
    <property type="entry name" value="Insect_Ionotropic_Sensory_Rcpt"/>
</dbReference>
<dbReference type="EMBL" id="CH933809">
    <property type="protein sequence ID" value="EDW19541.1"/>
    <property type="molecule type" value="Genomic_DNA"/>
</dbReference>
<dbReference type="SUPFAM" id="SSF53850">
    <property type="entry name" value="Periplasmic binding protein-like II"/>
    <property type="match status" value="1"/>
</dbReference>
<dbReference type="InParanoid" id="B4KVZ0"/>
<dbReference type="PhylomeDB" id="B4KVZ0"/>
<accession>B4KVZ0</accession>
<keyword evidence="10" id="KW-1185">Reference proteome</keyword>
<dbReference type="HOGENOM" id="CLU_028766_1_0_1"/>
<keyword evidence="5 8" id="KW-0472">Membrane</keyword>
<keyword evidence="2" id="KW-1003">Cell membrane</keyword>
<comment type="subcellular location">
    <subcellularLocation>
        <location evidence="1">Cell membrane</location>
        <topology evidence="1">Multi-pass membrane protein</topology>
    </subcellularLocation>
</comment>
<dbReference type="OMA" id="MPAAYGR"/>